<dbReference type="Proteomes" id="UP001301958">
    <property type="component" value="Unassembled WGS sequence"/>
</dbReference>
<keyword evidence="2" id="KW-0472">Membrane</keyword>
<sequence>MFRLEAHLRHSPHHSDIGTCKPTAEAMFNSYDMFKNANKPENSETWPANLIHPQSFRHTVKQNQEELEQNSRRLFLSERNLKHALVVIREASDHQNFLTTECKTLEHLRNHLQASHNDPKCRHVFFKAEHSRRPLDCSKAMFTSVMSWHQIMAPFVDLVLGFGNQPSGKEFHYTSFRHEASLDQNHSDIFSIPELGRSGLGIRHCFNLWSPEETVSPKSNTPSWSLRQAAAYHSFDLKSGRAVWITIKANDVLKKRIIGATDTCDALQVEALSELAGCFSAALTTHLIFFEWCGERWRKYNGSLEKDTSNILDKANNIPVHKVESLLDYDIETLIKTLQTTPETIASPTPERARTWQSARTAYSVPSSPTLGKFSRTFSGLSRITTTTMNSTGQSSRAVPPPMSPLLGSGPKSPVADSDTDDEEDDEEDRAQPQDAFQLLRNFGIKQLQSLNCIKADLHTSCLIMRLNAEVLNDVLNYYNELFDSFPDEIKTGCKYSFLEFSRRTTSIIRFLEKEQARTSALMLLLDDGKELFDKFLQLRHIEQNKLFTANAHQSTQHMQNLTVEMANSTLNMEQIATSTHTIAEKAKKETSSIHFITVVTLLFLPGTFIAVRLGLPPLPLIFNLLTCSQTIFGSGLFQWNDNDDPEGRIPIWKGDHFDLFMKWCGGLMALTFSIWILWAFVRPRCQARWRAYRQRQKPVDEEEGKTG</sequence>
<feature type="compositionally biased region" description="Polar residues" evidence="1">
    <location>
        <begin position="387"/>
        <end position="397"/>
    </location>
</feature>
<feature type="transmembrane region" description="Helical" evidence="2">
    <location>
        <begin position="621"/>
        <end position="640"/>
    </location>
</feature>
<feature type="compositionally biased region" description="Acidic residues" evidence="1">
    <location>
        <begin position="418"/>
        <end position="429"/>
    </location>
</feature>
<accession>A0AAN7H5K7</accession>
<dbReference type="EMBL" id="MU865290">
    <property type="protein sequence ID" value="KAK4231947.1"/>
    <property type="molecule type" value="Genomic_DNA"/>
</dbReference>
<reference evidence="4" key="1">
    <citation type="journal article" date="2023" name="Mol. Phylogenet. Evol.">
        <title>Genome-scale phylogeny and comparative genomics of the fungal order Sordariales.</title>
        <authorList>
            <person name="Hensen N."/>
            <person name="Bonometti L."/>
            <person name="Westerberg I."/>
            <person name="Brannstrom I.O."/>
            <person name="Guillou S."/>
            <person name="Cros-Aarteil S."/>
            <person name="Calhoun S."/>
            <person name="Haridas S."/>
            <person name="Kuo A."/>
            <person name="Mondo S."/>
            <person name="Pangilinan J."/>
            <person name="Riley R."/>
            <person name="LaButti K."/>
            <person name="Andreopoulos B."/>
            <person name="Lipzen A."/>
            <person name="Chen C."/>
            <person name="Yan M."/>
            <person name="Daum C."/>
            <person name="Ng V."/>
            <person name="Clum A."/>
            <person name="Steindorff A."/>
            <person name="Ohm R.A."/>
            <person name="Martin F."/>
            <person name="Silar P."/>
            <person name="Natvig D.O."/>
            <person name="Lalanne C."/>
            <person name="Gautier V."/>
            <person name="Ament-Velasquez S.L."/>
            <person name="Kruys A."/>
            <person name="Hutchinson M.I."/>
            <person name="Powell A.J."/>
            <person name="Barry K."/>
            <person name="Miller A.N."/>
            <person name="Grigoriev I.V."/>
            <person name="Debuchy R."/>
            <person name="Gladieux P."/>
            <person name="Hiltunen Thoren M."/>
            <person name="Johannesson H."/>
        </authorList>
    </citation>
    <scope>NUCLEOTIDE SEQUENCE</scope>
    <source>
        <strain evidence="4">CBS 990.96</strain>
    </source>
</reference>
<protein>
    <recommendedName>
        <fullName evidence="3">CorA-like transporter domain-containing protein</fullName>
    </recommendedName>
</protein>
<evidence type="ECO:0000256" key="2">
    <source>
        <dbReference type="SAM" id="Phobius"/>
    </source>
</evidence>
<feature type="transmembrane region" description="Helical" evidence="2">
    <location>
        <begin position="594"/>
        <end position="614"/>
    </location>
</feature>
<feature type="domain" description="CorA-like transporter" evidence="3">
    <location>
        <begin position="41"/>
        <end position="315"/>
    </location>
</feature>
<proteinExistence type="predicted"/>
<dbReference type="InterPro" id="IPR058257">
    <property type="entry name" value="CorA-like_dom"/>
</dbReference>
<evidence type="ECO:0000259" key="3">
    <source>
        <dbReference type="Pfam" id="PF26616"/>
    </source>
</evidence>
<gene>
    <name evidence="4" type="ORF">QBC38DRAFT_178135</name>
</gene>
<comment type="caution">
    <text evidence="4">The sequence shown here is derived from an EMBL/GenBank/DDBJ whole genome shotgun (WGS) entry which is preliminary data.</text>
</comment>
<organism evidence="4 5">
    <name type="scientific">Podospora fimiseda</name>
    <dbReference type="NCBI Taxonomy" id="252190"/>
    <lineage>
        <taxon>Eukaryota</taxon>
        <taxon>Fungi</taxon>
        <taxon>Dikarya</taxon>
        <taxon>Ascomycota</taxon>
        <taxon>Pezizomycotina</taxon>
        <taxon>Sordariomycetes</taxon>
        <taxon>Sordariomycetidae</taxon>
        <taxon>Sordariales</taxon>
        <taxon>Podosporaceae</taxon>
        <taxon>Podospora</taxon>
    </lineage>
</organism>
<dbReference type="AlphaFoldDB" id="A0AAN7H5K7"/>
<evidence type="ECO:0000313" key="4">
    <source>
        <dbReference type="EMBL" id="KAK4231947.1"/>
    </source>
</evidence>
<keyword evidence="5" id="KW-1185">Reference proteome</keyword>
<reference evidence="4" key="2">
    <citation type="submission" date="2023-05" db="EMBL/GenBank/DDBJ databases">
        <authorList>
            <consortium name="Lawrence Berkeley National Laboratory"/>
            <person name="Steindorff A."/>
            <person name="Hensen N."/>
            <person name="Bonometti L."/>
            <person name="Westerberg I."/>
            <person name="Brannstrom I.O."/>
            <person name="Guillou S."/>
            <person name="Cros-Aarteil S."/>
            <person name="Calhoun S."/>
            <person name="Haridas S."/>
            <person name="Kuo A."/>
            <person name="Mondo S."/>
            <person name="Pangilinan J."/>
            <person name="Riley R."/>
            <person name="Labutti K."/>
            <person name="Andreopoulos B."/>
            <person name="Lipzen A."/>
            <person name="Chen C."/>
            <person name="Yanf M."/>
            <person name="Daum C."/>
            <person name="Ng V."/>
            <person name="Clum A."/>
            <person name="Ohm R."/>
            <person name="Martin F."/>
            <person name="Silar P."/>
            <person name="Natvig D."/>
            <person name="Lalanne C."/>
            <person name="Gautier V."/>
            <person name="Ament-Velasquez S.L."/>
            <person name="Kruys A."/>
            <person name="Hutchinson M.I."/>
            <person name="Powell A.J."/>
            <person name="Barry K."/>
            <person name="Miller A.N."/>
            <person name="Grigoriev I.V."/>
            <person name="Debuchy R."/>
            <person name="Gladieux P."/>
            <person name="Thoren M.H."/>
            <person name="Johannesson H."/>
        </authorList>
    </citation>
    <scope>NUCLEOTIDE SEQUENCE</scope>
    <source>
        <strain evidence="4">CBS 990.96</strain>
    </source>
</reference>
<name>A0AAN7H5K7_9PEZI</name>
<dbReference type="Pfam" id="PF26616">
    <property type="entry name" value="CorA-like"/>
    <property type="match status" value="1"/>
</dbReference>
<feature type="region of interest" description="Disordered" evidence="1">
    <location>
        <begin position="387"/>
        <end position="431"/>
    </location>
</feature>
<feature type="transmembrane region" description="Helical" evidence="2">
    <location>
        <begin position="660"/>
        <end position="682"/>
    </location>
</feature>
<feature type="compositionally biased region" description="Low complexity" evidence="1">
    <location>
        <begin position="405"/>
        <end position="414"/>
    </location>
</feature>
<evidence type="ECO:0000256" key="1">
    <source>
        <dbReference type="SAM" id="MobiDB-lite"/>
    </source>
</evidence>
<keyword evidence="2" id="KW-0812">Transmembrane</keyword>
<evidence type="ECO:0000313" key="5">
    <source>
        <dbReference type="Proteomes" id="UP001301958"/>
    </source>
</evidence>
<keyword evidence="2" id="KW-1133">Transmembrane helix</keyword>